<dbReference type="Proteomes" id="UP001155057">
    <property type="component" value="Unassembled WGS sequence"/>
</dbReference>
<feature type="region of interest" description="Disordered" evidence="4">
    <location>
        <begin position="1"/>
        <end position="24"/>
    </location>
</feature>
<dbReference type="GO" id="GO:0008199">
    <property type="term" value="F:ferric iron binding"/>
    <property type="evidence" value="ECO:0007669"/>
    <property type="project" value="InterPro"/>
</dbReference>
<dbReference type="PANTHER" id="PTHR42932:SF1">
    <property type="entry name" value="GENERAL STRESS PROTEIN 20U"/>
    <property type="match status" value="1"/>
</dbReference>
<evidence type="ECO:0000313" key="7">
    <source>
        <dbReference type="Proteomes" id="UP001155057"/>
    </source>
</evidence>
<comment type="caution">
    <text evidence="6">The sequence shown here is derived from an EMBL/GenBank/DDBJ whole genome shotgun (WGS) entry which is preliminary data.</text>
</comment>
<keyword evidence="3" id="KW-0175">Coiled coil</keyword>
<proteinExistence type="inferred from homology"/>
<evidence type="ECO:0000256" key="3">
    <source>
        <dbReference type="SAM" id="Coils"/>
    </source>
</evidence>
<dbReference type="PROSITE" id="PS00818">
    <property type="entry name" value="DPS_1"/>
    <property type="match status" value="1"/>
</dbReference>
<feature type="compositionally biased region" description="Polar residues" evidence="4">
    <location>
        <begin position="1"/>
        <end position="15"/>
    </location>
</feature>
<dbReference type="GO" id="GO:0003677">
    <property type="term" value="F:DNA binding"/>
    <property type="evidence" value="ECO:0007669"/>
    <property type="project" value="UniProtKB-KW"/>
</dbReference>
<dbReference type="GO" id="GO:0016722">
    <property type="term" value="F:oxidoreductase activity, acting on metal ions"/>
    <property type="evidence" value="ECO:0007669"/>
    <property type="project" value="InterPro"/>
</dbReference>
<evidence type="ECO:0000259" key="5">
    <source>
        <dbReference type="Pfam" id="PF00210"/>
    </source>
</evidence>
<dbReference type="SUPFAM" id="SSF47240">
    <property type="entry name" value="Ferritin-like"/>
    <property type="match status" value="1"/>
</dbReference>
<dbReference type="CDD" id="cd01043">
    <property type="entry name" value="DPS"/>
    <property type="match status" value="1"/>
</dbReference>
<keyword evidence="6" id="KW-0238">DNA-binding</keyword>
<organism evidence="6 7">
    <name type="scientific">Salinibacter ruber</name>
    <dbReference type="NCBI Taxonomy" id="146919"/>
    <lineage>
        <taxon>Bacteria</taxon>
        <taxon>Pseudomonadati</taxon>
        <taxon>Rhodothermota</taxon>
        <taxon>Rhodothermia</taxon>
        <taxon>Rhodothermales</taxon>
        <taxon>Salinibacteraceae</taxon>
        <taxon>Salinibacter</taxon>
    </lineage>
</organism>
<dbReference type="InterPro" id="IPR008331">
    <property type="entry name" value="Ferritin_DPS_dom"/>
</dbReference>
<dbReference type="InterPro" id="IPR009078">
    <property type="entry name" value="Ferritin-like_SF"/>
</dbReference>
<dbReference type="InterPro" id="IPR012347">
    <property type="entry name" value="Ferritin-like"/>
</dbReference>
<protein>
    <submittedName>
        <fullName evidence="6">Starvation-inducible DNA-binding protein</fullName>
    </submittedName>
</protein>
<name>A0A9X2Q6B6_9BACT</name>
<feature type="domain" description="Ferritin/DPS" evidence="5">
    <location>
        <begin position="30"/>
        <end position="170"/>
    </location>
</feature>
<dbReference type="Pfam" id="PF00210">
    <property type="entry name" value="Ferritin"/>
    <property type="match status" value="1"/>
</dbReference>
<dbReference type="RefSeq" id="WP_118828504.1">
    <property type="nucleotide sequence ID" value="NZ_CP030361.1"/>
</dbReference>
<evidence type="ECO:0000256" key="1">
    <source>
        <dbReference type="ARBA" id="ARBA00009497"/>
    </source>
</evidence>
<dbReference type="Gene3D" id="1.20.1260.10">
    <property type="match status" value="1"/>
</dbReference>
<evidence type="ECO:0000256" key="2">
    <source>
        <dbReference type="RuleBase" id="RU003875"/>
    </source>
</evidence>
<accession>A0A9X2Q6B6</accession>
<dbReference type="PANTHER" id="PTHR42932">
    <property type="entry name" value="GENERAL STRESS PROTEIN 20U"/>
    <property type="match status" value="1"/>
</dbReference>
<dbReference type="AlphaFoldDB" id="A0A9X2Q6B6"/>
<evidence type="ECO:0000256" key="4">
    <source>
        <dbReference type="SAM" id="MobiDB-lite"/>
    </source>
</evidence>
<dbReference type="PRINTS" id="PR01346">
    <property type="entry name" value="HELNAPAPROT"/>
</dbReference>
<gene>
    <name evidence="6" type="ORF">GGP61_001006</name>
</gene>
<dbReference type="InterPro" id="IPR023188">
    <property type="entry name" value="DPS_DNA-bd_CS"/>
</dbReference>
<reference evidence="6" key="1">
    <citation type="submission" date="2022-08" db="EMBL/GenBank/DDBJ databases">
        <title>Genomic Encyclopedia of Type Strains, Phase V (KMG-V): Genome sequencing to study the core and pangenomes of soil and plant-associated prokaryotes.</title>
        <authorList>
            <person name="Whitman W."/>
        </authorList>
    </citation>
    <scope>NUCLEOTIDE SEQUENCE</scope>
    <source>
        <strain evidence="6">SP3049</strain>
    </source>
</reference>
<comment type="similarity">
    <text evidence="1 2">Belongs to the Dps family.</text>
</comment>
<sequence length="170" mass="18856">MSAPDPNTTTASAPSTDVAPETAEADVTTGLNDLLADATVFYQKVRHYHWNVTGPHFFTLHEEFEALYTFWNDAIDEIAEQVRSRGDRPVHTLADVLDLASLEEDPSTPAAEEMVEVVIADLAALDDQVQQLAERAEEADDADGAATVLEDLSEQIEEDRWMLRAWLNDL</sequence>
<feature type="coiled-coil region" evidence="3">
    <location>
        <begin position="115"/>
        <end position="142"/>
    </location>
</feature>
<dbReference type="GeneID" id="83727251"/>
<evidence type="ECO:0000313" key="6">
    <source>
        <dbReference type="EMBL" id="MCS3709403.1"/>
    </source>
</evidence>
<dbReference type="InterPro" id="IPR002177">
    <property type="entry name" value="DPS_DNA-bd"/>
</dbReference>
<dbReference type="PIRSF" id="PIRSF005900">
    <property type="entry name" value="Dps"/>
    <property type="match status" value="1"/>
</dbReference>
<dbReference type="EMBL" id="JANUAE010000003">
    <property type="protein sequence ID" value="MCS3709403.1"/>
    <property type="molecule type" value="Genomic_DNA"/>
</dbReference>